<protein>
    <submittedName>
        <fullName evidence="4">Acetyltransferase</fullName>
    </submittedName>
</protein>
<proteinExistence type="predicted"/>
<evidence type="ECO:0000313" key="4">
    <source>
        <dbReference type="EMBL" id="RAW10182.1"/>
    </source>
</evidence>
<name>A0A329QFT3_9BACL</name>
<dbReference type="InterPro" id="IPR016181">
    <property type="entry name" value="Acyl_CoA_acyltransferase"/>
</dbReference>
<evidence type="ECO:0000256" key="2">
    <source>
        <dbReference type="ARBA" id="ARBA00023315"/>
    </source>
</evidence>
<dbReference type="Gene3D" id="3.40.630.30">
    <property type="match status" value="1"/>
</dbReference>
<dbReference type="GO" id="GO:0016747">
    <property type="term" value="F:acyltransferase activity, transferring groups other than amino-acyl groups"/>
    <property type="evidence" value="ECO:0007669"/>
    <property type="project" value="InterPro"/>
</dbReference>
<dbReference type="PROSITE" id="PS51186">
    <property type="entry name" value="GNAT"/>
    <property type="match status" value="1"/>
</dbReference>
<dbReference type="EMBL" id="QEVW01000026">
    <property type="protein sequence ID" value="RAW10182.1"/>
    <property type="molecule type" value="Genomic_DNA"/>
</dbReference>
<evidence type="ECO:0000256" key="1">
    <source>
        <dbReference type="ARBA" id="ARBA00022679"/>
    </source>
</evidence>
<organism evidence="4 5">
    <name type="scientific">Paenibacillus taichungensis</name>
    <dbReference type="NCBI Taxonomy" id="484184"/>
    <lineage>
        <taxon>Bacteria</taxon>
        <taxon>Bacillati</taxon>
        <taxon>Bacillota</taxon>
        <taxon>Bacilli</taxon>
        <taxon>Bacillales</taxon>
        <taxon>Paenibacillaceae</taxon>
        <taxon>Paenibacillus</taxon>
    </lineage>
</organism>
<feature type="domain" description="N-acetyltransferase" evidence="3">
    <location>
        <begin position="23"/>
        <end position="170"/>
    </location>
</feature>
<dbReference type="InterPro" id="IPR000182">
    <property type="entry name" value="GNAT_dom"/>
</dbReference>
<reference evidence="4 5" key="1">
    <citation type="submission" date="2018-04" db="EMBL/GenBank/DDBJ databases">
        <title>Paenibacillus taichungensis Genome sequencing and assembly.</title>
        <authorList>
            <person name="Xu J."/>
            <person name="Rensing C."/>
            <person name="Mazhar H.S."/>
        </authorList>
    </citation>
    <scope>NUCLEOTIDE SEQUENCE [LARGE SCALE GENOMIC DNA]</scope>
    <source>
        <strain evidence="4 5">NC1</strain>
    </source>
</reference>
<evidence type="ECO:0000259" key="3">
    <source>
        <dbReference type="PROSITE" id="PS51186"/>
    </source>
</evidence>
<evidence type="ECO:0000313" key="5">
    <source>
        <dbReference type="Proteomes" id="UP000250642"/>
    </source>
</evidence>
<dbReference type="NCBIfam" id="NF007807">
    <property type="entry name" value="PRK10514.1"/>
    <property type="match status" value="1"/>
</dbReference>
<keyword evidence="2" id="KW-0012">Acyltransferase</keyword>
<dbReference type="PANTHER" id="PTHR43800:SF1">
    <property type="entry name" value="PEPTIDYL-LYSINE N-ACETYLTRANSFERASE YJAB"/>
    <property type="match status" value="1"/>
</dbReference>
<dbReference type="Proteomes" id="UP000250642">
    <property type="component" value="Unassembled WGS sequence"/>
</dbReference>
<dbReference type="CDD" id="cd04301">
    <property type="entry name" value="NAT_SF"/>
    <property type="match status" value="1"/>
</dbReference>
<dbReference type="PANTHER" id="PTHR43800">
    <property type="entry name" value="PEPTIDYL-LYSINE N-ACETYLTRANSFERASE YJAB"/>
    <property type="match status" value="1"/>
</dbReference>
<keyword evidence="1 4" id="KW-0808">Transferase</keyword>
<sequence length="174" mass="20132">MNPRIGWLHNRYLEKKKENTLDMLIASYRDQDHDKLVEIWERAVRATHTFLEEHHIQFYKKVVSDVLQQRQVEVWEALNADDEPVGFIGLDDNFIEMLFIDVSQHGQGLGRLLINHTLNIKGSHLKVDVNEQNAGAARFYEKMGFVQIGRSELDGSGNPFPLLHLEIKADQTAR</sequence>
<dbReference type="Pfam" id="PF13673">
    <property type="entry name" value="Acetyltransf_10"/>
    <property type="match status" value="1"/>
</dbReference>
<comment type="caution">
    <text evidence="4">The sequence shown here is derived from an EMBL/GenBank/DDBJ whole genome shotgun (WGS) entry which is preliminary data.</text>
</comment>
<accession>A0A329QFT3</accession>
<dbReference type="AlphaFoldDB" id="A0A329QFT3"/>
<gene>
    <name evidence="4" type="ORF">DC345_29395</name>
</gene>
<dbReference type="SUPFAM" id="SSF55729">
    <property type="entry name" value="Acyl-CoA N-acyltransferases (Nat)"/>
    <property type="match status" value="1"/>
</dbReference>